<reference evidence="2" key="1">
    <citation type="journal article" date="2014" name="Front. Microbiol.">
        <title>High frequency of phylogenetically diverse reductive dehalogenase-homologous genes in deep subseafloor sedimentary metagenomes.</title>
        <authorList>
            <person name="Kawai M."/>
            <person name="Futagami T."/>
            <person name="Toyoda A."/>
            <person name="Takaki Y."/>
            <person name="Nishi S."/>
            <person name="Hori S."/>
            <person name="Arai W."/>
            <person name="Tsubouchi T."/>
            <person name="Morono Y."/>
            <person name="Uchiyama I."/>
            <person name="Ito T."/>
            <person name="Fujiyama A."/>
            <person name="Inagaki F."/>
            <person name="Takami H."/>
        </authorList>
    </citation>
    <scope>NUCLEOTIDE SEQUENCE</scope>
    <source>
        <strain evidence="2">Expedition CK06-06</strain>
    </source>
</reference>
<dbReference type="AlphaFoldDB" id="X0VP57"/>
<evidence type="ECO:0000259" key="1">
    <source>
        <dbReference type="Pfam" id="PF13476"/>
    </source>
</evidence>
<dbReference type="Gene3D" id="3.40.50.300">
    <property type="entry name" value="P-loop containing nucleotide triphosphate hydrolases"/>
    <property type="match status" value="1"/>
</dbReference>
<comment type="caution">
    <text evidence="2">The sequence shown here is derived from an EMBL/GenBank/DDBJ whole genome shotgun (WGS) entry which is preliminary data.</text>
</comment>
<feature type="non-terminal residue" evidence="2">
    <location>
        <position position="65"/>
    </location>
</feature>
<dbReference type="GO" id="GO:0016887">
    <property type="term" value="F:ATP hydrolysis activity"/>
    <property type="evidence" value="ECO:0007669"/>
    <property type="project" value="InterPro"/>
</dbReference>
<dbReference type="PANTHER" id="PTHR32114:SF2">
    <property type="entry name" value="ABC TRANSPORTER ABCH.3"/>
    <property type="match status" value="1"/>
</dbReference>
<evidence type="ECO:0000313" key="2">
    <source>
        <dbReference type="EMBL" id="GAG19990.1"/>
    </source>
</evidence>
<dbReference type="SUPFAM" id="SSF52540">
    <property type="entry name" value="P-loop containing nucleoside triphosphate hydrolases"/>
    <property type="match status" value="1"/>
</dbReference>
<proteinExistence type="predicted"/>
<dbReference type="Pfam" id="PF13476">
    <property type="entry name" value="AAA_23"/>
    <property type="match status" value="1"/>
</dbReference>
<dbReference type="EMBL" id="BARS01039531">
    <property type="protein sequence ID" value="GAG19990.1"/>
    <property type="molecule type" value="Genomic_DNA"/>
</dbReference>
<dbReference type="PANTHER" id="PTHR32114">
    <property type="entry name" value="ABC TRANSPORTER ABCH.3"/>
    <property type="match status" value="1"/>
</dbReference>
<dbReference type="InterPro" id="IPR027417">
    <property type="entry name" value="P-loop_NTPase"/>
</dbReference>
<gene>
    <name evidence="2" type="ORF">S01H1_60357</name>
</gene>
<dbReference type="InterPro" id="IPR038729">
    <property type="entry name" value="Rad50/SbcC_AAA"/>
</dbReference>
<feature type="domain" description="Rad50/SbcC-type AAA" evidence="1">
    <location>
        <begin position="6"/>
        <end position="64"/>
    </location>
</feature>
<name>X0VP57_9ZZZZ</name>
<dbReference type="GO" id="GO:0006302">
    <property type="term" value="P:double-strand break repair"/>
    <property type="evidence" value="ECO:0007669"/>
    <property type="project" value="InterPro"/>
</dbReference>
<organism evidence="2">
    <name type="scientific">marine sediment metagenome</name>
    <dbReference type="NCBI Taxonomy" id="412755"/>
    <lineage>
        <taxon>unclassified sequences</taxon>
        <taxon>metagenomes</taxon>
        <taxon>ecological metagenomes</taxon>
    </lineage>
</organism>
<protein>
    <recommendedName>
        <fullName evidence="1">Rad50/SbcC-type AAA domain-containing protein</fullName>
    </recommendedName>
</protein>
<accession>X0VP57</accession>
<sequence>MKILNIHVENYGAFAGSHDFKLNDRGLVIVLGDNQDEPRMNSNGSGKSTLFDALDWCLFGKVPRG</sequence>